<sequence>MNKKDKKDKKEKKINGFSVNKNGWKYVLIKGKPYERGYAYGYLCAKDFIEVQQMLHFFMFESYGKQWDYFIEKINEDFKEMTKKDFPELYEEMEGIAKGCIDNGCRTSIDEIIAWNFYMSIPYWYPSFVENDENYGDDDTKQSGVLAGPREGGAKDRCSAFIAVGKDWTEDGNIVVAHNSFCDFIDGQFSNIVLDVIPDKGHRIIMQTSPCWIWSGTDFFVTSRGIIGTETTIGGFLPYEKKYPIGYRIRKAMSYGNSLDDYVRILLEGNSGDYANSWLFGDINSNEILRLELGLKYHNVERTKNGYFIGFNAAYSPEIRNLECINSGFYDIRRHQGARHVRLSELMDENKGKLNVNIAKKIIADHYDVYLGKENKCSRTVCSHYDLDAREYMSASGRPLPYAPHGAIDGFVCDSKMAREMTICGRFGNSCGTPFITKDFIKKHRQYEMFGPYLKDRPHQEWCELSQRLLNKKRYTRKSSKKIKGGKRNTKKNFGYSQKN</sequence>
<feature type="compositionally biased region" description="Basic residues" evidence="1">
    <location>
        <begin position="476"/>
        <end position="491"/>
    </location>
</feature>
<reference evidence="2" key="1">
    <citation type="journal article" date="2020" name="Nature">
        <title>Giant virus diversity and host interactions through global metagenomics.</title>
        <authorList>
            <person name="Schulz F."/>
            <person name="Roux S."/>
            <person name="Paez-Espino D."/>
            <person name="Jungbluth S."/>
            <person name="Walsh D.A."/>
            <person name="Denef V.J."/>
            <person name="McMahon K.D."/>
            <person name="Konstantinidis K.T."/>
            <person name="Eloe-Fadrosh E.A."/>
            <person name="Kyrpides N.C."/>
            <person name="Woyke T."/>
        </authorList>
    </citation>
    <scope>NUCLEOTIDE SEQUENCE</scope>
    <source>
        <strain evidence="2">GVMAG-M-3300023174-182</strain>
    </source>
</reference>
<dbReference type="InterPro" id="IPR047794">
    <property type="entry name" value="C45_proenzyme-like"/>
</dbReference>
<proteinExistence type="predicted"/>
<evidence type="ECO:0000313" key="2">
    <source>
        <dbReference type="EMBL" id="QHT15924.1"/>
    </source>
</evidence>
<dbReference type="EMBL" id="MN739614">
    <property type="protein sequence ID" value="QHT15924.1"/>
    <property type="molecule type" value="Genomic_DNA"/>
</dbReference>
<protein>
    <submittedName>
        <fullName evidence="2">Uncharacterized protein</fullName>
    </submittedName>
</protein>
<feature type="region of interest" description="Disordered" evidence="1">
    <location>
        <begin position="476"/>
        <end position="500"/>
    </location>
</feature>
<dbReference type="AlphaFoldDB" id="A0A6C0DI52"/>
<name>A0A6C0DI52_9ZZZZ</name>
<dbReference type="Gene3D" id="3.60.60.30">
    <property type="match status" value="1"/>
</dbReference>
<accession>A0A6C0DI52</accession>
<dbReference type="NCBIfam" id="NF040521">
    <property type="entry name" value="C45_proenzyme"/>
    <property type="match status" value="1"/>
</dbReference>
<organism evidence="2">
    <name type="scientific">viral metagenome</name>
    <dbReference type="NCBI Taxonomy" id="1070528"/>
    <lineage>
        <taxon>unclassified sequences</taxon>
        <taxon>metagenomes</taxon>
        <taxon>organismal metagenomes</taxon>
    </lineage>
</organism>
<evidence type="ECO:0000256" key="1">
    <source>
        <dbReference type="SAM" id="MobiDB-lite"/>
    </source>
</evidence>